<dbReference type="PANTHER" id="PTHR20531:SF1">
    <property type="entry name" value="N-ALPHA-ACETYLTRANSFERASE 40"/>
    <property type="match status" value="1"/>
</dbReference>
<dbReference type="GO" id="GO:0043998">
    <property type="term" value="F:histone H2A acetyltransferase activity"/>
    <property type="evidence" value="ECO:0007669"/>
    <property type="project" value="InterPro"/>
</dbReference>
<dbReference type="InterPro" id="IPR039949">
    <property type="entry name" value="NAA40"/>
</dbReference>
<dbReference type="Proteomes" id="UP000807353">
    <property type="component" value="Unassembled WGS sequence"/>
</dbReference>
<reference evidence="13" key="1">
    <citation type="submission" date="2020-11" db="EMBL/GenBank/DDBJ databases">
        <authorList>
            <consortium name="DOE Joint Genome Institute"/>
            <person name="Ahrendt S."/>
            <person name="Riley R."/>
            <person name="Andreopoulos W."/>
            <person name="Labutti K."/>
            <person name="Pangilinan J."/>
            <person name="Ruiz-Duenas F.J."/>
            <person name="Barrasa J.M."/>
            <person name="Sanchez-Garcia M."/>
            <person name="Camarero S."/>
            <person name="Miyauchi S."/>
            <person name="Serrano A."/>
            <person name="Linde D."/>
            <person name="Babiker R."/>
            <person name="Drula E."/>
            <person name="Ayuso-Fernandez I."/>
            <person name="Pacheco R."/>
            <person name="Padilla G."/>
            <person name="Ferreira P."/>
            <person name="Barriuso J."/>
            <person name="Kellner H."/>
            <person name="Castanera R."/>
            <person name="Alfaro M."/>
            <person name="Ramirez L."/>
            <person name="Pisabarro A.G."/>
            <person name="Kuo A."/>
            <person name="Tritt A."/>
            <person name="Lipzen A."/>
            <person name="He G."/>
            <person name="Yan M."/>
            <person name="Ng V."/>
            <person name="Cullen D."/>
            <person name="Martin F."/>
            <person name="Rosso M.-N."/>
            <person name="Henrissat B."/>
            <person name="Hibbett D."/>
            <person name="Martinez A.T."/>
            <person name="Grigoriev I.V."/>
        </authorList>
    </citation>
    <scope>NUCLEOTIDE SEQUENCE</scope>
    <source>
        <strain evidence="13">CBS 247.69</strain>
    </source>
</reference>
<comment type="catalytic activity">
    <reaction evidence="10">
        <text>N-terminal L-seryl-[histone H2A] + acetyl-CoA = N-terminal N(alpha)-acetyl-L-seryl-[histone H2A] + CoA + H(+)</text>
        <dbReference type="Rhea" id="RHEA:50600"/>
        <dbReference type="Rhea" id="RHEA-COMP:12742"/>
        <dbReference type="Rhea" id="RHEA-COMP:12744"/>
        <dbReference type="ChEBI" id="CHEBI:15378"/>
        <dbReference type="ChEBI" id="CHEBI:57287"/>
        <dbReference type="ChEBI" id="CHEBI:57288"/>
        <dbReference type="ChEBI" id="CHEBI:64738"/>
        <dbReference type="ChEBI" id="CHEBI:83690"/>
        <dbReference type="EC" id="2.3.1.257"/>
    </reaction>
</comment>
<comment type="similarity">
    <text evidence="3">Belongs to the acetyltransferase family. NAA40 subfamily.</text>
</comment>
<evidence type="ECO:0000256" key="1">
    <source>
        <dbReference type="ARBA" id="ARBA00004123"/>
    </source>
</evidence>
<evidence type="ECO:0000256" key="2">
    <source>
        <dbReference type="ARBA" id="ARBA00004496"/>
    </source>
</evidence>
<dbReference type="Gene3D" id="3.40.630.30">
    <property type="match status" value="1"/>
</dbReference>
<comment type="caution">
    <text evidence="13">The sequence shown here is derived from an EMBL/GenBank/DDBJ whole genome shotgun (WGS) entry which is preliminary data.</text>
</comment>
<keyword evidence="14" id="KW-1185">Reference proteome</keyword>
<dbReference type="AlphaFoldDB" id="A0A9P5Y1X9"/>
<name>A0A9P5Y1X9_9AGAR</name>
<dbReference type="OrthoDB" id="424551at2759"/>
<evidence type="ECO:0000256" key="7">
    <source>
        <dbReference type="ARBA" id="ARBA00022679"/>
    </source>
</evidence>
<dbReference type="GO" id="GO:1990189">
    <property type="term" value="F:protein N-terminal-serine acetyltransferase activity"/>
    <property type="evidence" value="ECO:0007669"/>
    <property type="project" value="UniProtKB-EC"/>
</dbReference>
<sequence length="159" mass="18316">MELDEHQRKNIWDIFEGNMHHLYKGSSFGWDPQSKIAELFAPLSRFILVHVQGRLIAFVAFRFEYEHDGNTIYCYDLQVLSSYQRSGLGRALVLGLETLGRAWEMVKITLTVFKANASACRFYENMGFQIDVASPGYVPIGEVWRGNQVDYEILSKNLN</sequence>
<keyword evidence="9" id="KW-0012">Acyltransferase</keyword>
<evidence type="ECO:0000256" key="5">
    <source>
        <dbReference type="ARBA" id="ARBA00015043"/>
    </source>
</evidence>
<evidence type="ECO:0000256" key="6">
    <source>
        <dbReference type="ARBA" id="ARBA00022490"/>
    </source>
</evidence>
<comment type="catalytic activity">
    <reaction evidence="11">
        <text>N-terminal L-seryl-[histone H4] + acetyl-CoA = N-terminal N(alpha)-acetyl-L-seryl-[histone H4] + CoA + H(+)</text>
        <dbReference type="Rhea" id="RHEA:50596"/>
        <dbReference type="Rhea" id="RHEA-COMP:12740"/>
        <dbReference type="Rhea" id="RHEA-COMP:12743"/>
        <dbReference type="ChEBI" id="CHEBI:15378"/>
        <dbReference type="ChEBI" id="CHEBI:57287"/>
        <dbReference type="ChEBI" id="CHEBI:57288"/>
        <dbReference type="ChEBI" id="CHEBI:64738"/>
        <dbReference type="ChEBI" id="CHEBI:83690"/>
        <dbReference type="EC" id="2.3.1.257"/>
    </reaction>
</comment>
<dbReference type="SUPFAM" id="SSF55729">
    <property type="entry name" value="Acyl-CoA N-acyltransferases (Nat)"/>
    <property type="match status" value="1"/>
</dbReference>
<evidence type="ECO:0000256" key="3">
    <source>
        <dbReference type="ARBA" id="ARBA00008870"/>
    </source>
</evidence>
<organism evidence="13 14">
    <name type="scientific">Collybia nuda</name>
    <dbReference type="NCBI Taxonomy" id="64659"/>
    <lineage>
        <taxon>Eukaryota</taxon>
        <taxon>Fungi</taxon>
        <taxon>Dikarya</taxon>
        <taxon>Basidiomycota</taxon>
        <taxon>Agaricomycotina</taxon>
        <taxon>Agaricomycetes</taxon>
        <taxon>Agaricomycetidae</taxon>
        <taxon>Agaricales</taxon>
        <taxon>Tricholomatineae</taxon>
        <taxon>Clitocybaceae</taxon>
        <taxon>Collybia</taxon>
    </lineage>
</organism>
<dbReference type="EC" id="2.3.1.257" evidence="4"/>
<evidence type="ECO:0000313" key="13">
    <source>
        <dbReference type="EMBL" id="KAF9460828.1"/>
    </source>
</evidence>
<keyword evidence="7" id="KW-0808">Transferase</keyword>
<evidence type="ECO:0000256" key="8">
    <source>
        <dbReference type="ARBA" id="ARBA00023242"/>
    </source>
</evidence>
<evidence type="ECO:0000256" key="10">
    <source>
        <dbReference type="ARBA" id="ARBA00047821"/>
    </source>
</evidence>
<evidence type="ECO:0000259" key="12">
    <source>
        <dbReference type="PROSITE" id="PS51186"/>
    </source>
</evidence>
<dbReference type="PANTHER" id="PTHR20531">
    <property type="entry name" value="N-ALPHA-ACETYLTRANSFERASE 40"/>
    <property type="match status" value="1"/>
</dbReference>
<accession>A0A9P5Y1X9</accession>
<dbReference type="EMBL" id="MU150293">
    <property type="protein sequence ID" value="KAF9460828.1"/>
    <property type="molecule type" value="Genomic_DNA"/>
</dbReference>
<keyword evidence="6" id="KW-0963">Cytoplasm</keyword>
<protein>
    <recommendedName>
        <fullName evidence="5">N-alpha-acetyltransferase 40</fullName>
        <ecNumber evidence="4">2.3.1.257</ecNumber>
    </recommendedName>
</protein>
<dbReference type="GO" id="GO:0005737">
    <property type="term" value="C:cytoplasm"/>
    <property type="evidence" value="ECO:0007669"/>
    <property type="project" value="UniProtKB-SubCell"/>
</dbReference>
<dbReference type="GO" id="GO:0010485">
    <property type="term" value="F:histone H4 acetyltransferase activity"/>
    <property type="evidence" value="ECO:0007669"/>
    <property type="project" value="InterPro"/>
</dbReference>
<dbReference type="Pfam" id="PF00583">
    <property type="entry name" value="Acetyltransf_1"/>
    <property type="match status" value="1"/>
</dbReference>
<proteinExistence type="inferred from homology"/>
<gene>
    <name evidence="13" type="ORF">BDZ94DRAFT_1265237</name>
</gene>
<evidence type="ECO:0000256" key="9">
    <source>
        <dbReference type="ARBA" id="ARBA00023315"/>
    </source>
</evidence>
<comment type="subcellular location">
    <subcellularLocation>
        <location evidence="2">Cytoplasm</location>
    </subcellularLocation>
    <subcellularLocation>
        <location evidence="1">Nucleus</location>
    </subcellularLocation>
</comment>
<dbReference type="InterPro" id="IPR016181">
    <property type="entry name" value="Acyl_CoA_acyltransferase"/>
</dbReference>
<evidence type="ECO:0000256" key="11">
    <source>
        <dbReference type="ARBA" id="ARBA00049524"/>
    </source>
</evidence>
<dbReference type="PROSITE" id="PS51186">
    <property type="entry name" value="GNAT"/>
    <property type="match status" value="1"/>
</dbReference>
<dbReference type="GO" id="GO:0005634">
    <property type="term" value="C:nucleus"/>
    <property type="evidence" value="ECO:0007669"/>
    <property type="project" value="UniProtKB-SubCell"/>
</dbReference>
<dbReference type="CDD" id="cd04301">
    <property type="entry name" value="NAT_SF"/>
    <property type="match status" value="1"/>
</dbReference>
<evidence type="ECO:0000256" key="4">
    <source>
        <dbReference type="ARBA" id="ARBA00012950"/>
    </source>
</evidence>
<keyword evidence="8" id="KW-0539">Nucleus</keyword>
<evidence type="ECO:0000313" key="14">
    <source>
        <dbReference type="Proteomes" id="UP000807353"/>
    </source>
</evidence>
<feature type="domain" description="N-acetyltransferase" evidence="12">
    <location>
        <begin position="9"/>
        <end position="150"/>
    </location>
</feature>
<dbReference type="InterPro" id="IPR000182">
    <property type="entry name" value="GNAT_dom"/>
</dbReference>